<protein>
    <submittedName>
        <fullName evidence="1">Uncharacterized protein</fullName>
    </submittedName>
</protein>
<proteinExistence type="predicted"/>
<dbReference type="RefSeq" id="WP_069623896.1">
    <property type="nucleotide sequence ID" value="NZ_LPWD01000202.1"/>
</dbReference>
<dbReference type="AlphaFoldDB" id="A0A1E3WAY9"/>
<dbReference type="Proteomes" id="UP000095042">
    <property type="component" value="Unassembled WGS sequence"/>
</dbReference>
<name>A0A1E3WAY9_9HYPH</name>
<dbReference type="EMBL" id="LPWD01000202">
    <property type="protein sequence ID" value="ODS02900.1"/>
    <property type="molecule type" value="Genomic_DNA"/>
</dbReference>
<evidence type="ECO:0000313" key="2">
    <source>
        <dbReference type="Proteomes" id="UP000095042"/>
    </source>
</evidence>
<comment type="caution">
    <text evidence="1">The sequence shown here is derived from an EMBL/GenBank/DDBJ whole genome shotgun (WGS) entry which is preliminary data.</text>
</comment>
<evidence type="ECO:0000313" key="1">
    <source>
        <dbReference type="EMBL" id="ODS02900.1"/>
    </source>
</evidence>
<accession>A0A1E3WAY9</accession>
<sequence>MIGAPGNNAAAAQPSTNDPQIELGLNAAIVMVRDQQPHFMDDSSFLVPGCSGTTMSARIFRSSGWPN</sequence>
<keyword evidence="2" id="KW-1185">Reference proteome</keyword>
<organism evidence="1 2">
    <name type="scientific">Methyloceanibacter marginalis</name>
    <dbReference type="NCBI Taxonomy" id="1774971"/>
    <lineage>
        <taxon>Bacteria</taxon>
        <taxon>Pseudomonadati</taxon>
        <taxon>Pseudomonadota</taxon>
        <taxon>Alphaproteobacteria</taxon>
        <taxon>Hyphomicrobiales</taxon>
        <taxon>Hyphomicrobiaceae</taxon>
        <taxon>Methyloceanibacter</taxon>
    </lineage>
</organism>
<gene>
    <name evidence="1" type="ORF">AUC71_12705</name>
</gene>
<reference evidence="1 2" key="1">
    <citation type="journal article" date="2016" name="Environ. Microbiol.">
        <title>New Methyloceanibacter diversity from North Sea sediments includes methanotroph containing solely the soluble methane monooxygenase.</title>
        <authorList>
            <person name="Vekeman B."/>
            <person name="Kerckhof F.M."/>
            <person name="Cremers G."/>
            <person name="de Vos P."/>
            <person name="Vandamme P."/>
            <person name="Boon N."/>
            <person name="Op den Camp H.J."/>
            <person name="Heylen K."/>
        </authorList>
    </citation>
    <scope>NUCLEOTIDE SEQUENCE [LARGE SCALE GENOMIC DNA]</scope>
    <source>
        <strain evidence="1 2">R-67177</strain>
    </source>
</reference>